<keyword evidence="2" id="KW-1185">Reference proteome</keyword>
<sequence>MGMAVDWADPVFAESVEILADAMDGIGDRTADARRIAFALRARPEAKTMAAVEGSFNSLPGRVRREIARQGLMIARLRAVAGAPEPDPYGNPWAMSPFRSTLDAAG</sequence>
<dbReference type="EMBL" id="CP000613">
    <property type="protein sequence ID" value="ACI97737.1"/>
    <property type="molecule type" value="Genomic_DNA"/>
</dbReference>
<dbReference type="STRING" id="414684.RC1_0288"/>
<proteinExistence type="predicted"/>
<dbReference type="HOGENOM" id="CLU_2221135_0_0_5"/>
<reference evidence="1 2" key="1">
    <citation type="journal article" date="2010" name="BMC Genomics">
        <title>Metabolic flexibility revealed in the genome of the cyst-forming alpha-1 proteobacterium Rhodospirillum centenum.</title>
        <authorList>
            <person name="Lu Y.K."/>
            <person name="Marden J."/>
            <person name="Han M."/>
            <person name="Swingley W.D."/>
            <person name="Mastrian S.D."/>
            <person name="Chowdhury S.R."/>
            <person name="Hao J."/>
            <person name="Helmy T."/>
            <person name="Kim S."/>
            <person name="Kurdoglu A.A."/>
            <person name="Matthies H.J."/>
            <person name="Rollo D."/>
            <person name="Stothard P."/>
            <person name="Blankenship R.E."/>
            <person name="Bauer C.E."/>
            <person name="Touchman J.W."/>
        </authorList>
    </citation>
    <scope>NUCLEOTIDE SEQUENCE [LARGE SCALE GENOMIC DNA]</scope>
    <source>
        <strain evidence="2">ATCC 51521 / SW</strain>
    </source>
</reference>
<protein>
    <submittedName>
        <fullName evidence="1">Uncharacterized protein</fullName>
    </submittedName>
</protein>
<dbReference type="AlphaFoldDB" id="B6IQK1"/>
<organism evidence="1 2">
    <name type="scientific">Rhodospirillum centenum (strain ATCC 51521 / SW)</name>
    <dbReference type="NCBI Taxonomy" id="414684"/>
    <lineage>
        <taxon>Bacteria</taxon>
        <taxon>Pseudomonadati</taxon>
        <taxon>Pseudomonadota</taxon>
        <taxon>Alphaproteobacteria</taxon>
        <taxon>Rhodospirillales</taxon>
        <taxon>Rhodospirillaceae</taxon>
        <taxon>Rhodospirillum</taxon>
    </lineage>
</organism>
<evidence type="ECO:0000313" key="1">
    <source>
        <dbReference type="EMBL" id="ACI97737.1"/>
    </source>
</evidence>
<dbReference type="Proteomes" id="UP000001591">
    <property type="component" value="Chromosome"/>
</dbReference>
<gene>
    <name evidence="1" type="ordered locus">RC1_0288</name>
</gene>
<name>B6IQK1_RHOCS</name>
<evidence type="ECO:0000313" key="2">
    <source>
        <dbReference type="Proteomes" id="UP000001591"/>
    </source>
</evidence>
<dbReference type="KEGG" id="rce:RC1_0288"/>
<accession>B6IQK1</accession>